<evidence type="ECO:0000256" key="5">
    <source>
        <dbReference type="ARBA" id="ARBA00022801"/>
    </source>
</evidence>
<dbReference type="GO" id="GO:0006508">
    <property type="term" value="P:proteolysis"/>
    <property type="evidence" value="ECO:0007669"/>
    <property type="project" value="UniProtKB-KW"/>
</dbReference>
<dbReference type="PANTHER" id="PTHR43690:SF17">
    <property type="entry name" value="PROTEIN YHJJ"/>
    <property type="match status" value="1"/>
</dbReference>
<feature type="domain" description="Peptidase M16 N-terminal" evidence="9">
    <location>
        <begin position="7"/>
        <end position="135"/>
    </location>
</feature>
<dbReference type="InterPro" id="IPR007863">
    <property type="entry name" value="Peptidase_M16_C"/>
</dbReference>
<keyword evidence="5" id="KW-0378">Hydrolase</keyword>
<comment type="cofactor">
    <cofactor evidence="1">
        <name>Zn(2+)</name>
        <dbReference type="ChEBI" id="CHEBI:29105"/>
    </cofactor>
</comment>
<dbReference type="InterPro" id="IPR050626">
    <property type="entry name" value="Peptidase_M16"/>
</dbReference>
<organism evidence="11 12">
    <name type="scientific">Enhydrobacter aerosaccus</name>
    <dbReference type="NCBI Taxonomy" id="225324"/>
    <lineage>
        <taxon>Bacteria</taxon>
        <taxon>Pseudomonadati</taxon>
        <taxon>Pseudomonadota</taxon>
        <taxon>Alphaproteobacteria</taxon>
        <taxon>Hyphomicrobiales</taxon>
        <taxon>Enhydrobacter</taxon>
    </lineage>
</organism>
<dbReference type="Gene3D" id="3.30.830.10">
    <property type="entry name" value="Metalloenzyme, LuxS/M16 peptidase-like"/>
    <property type="match status" value="2"/>
</dbReference>
<dbReference type="STRING" id="225324.SAMN02745126_05122"/>
<accession>A0A1T4SVA2</accession>
<dbReference type="InterPro" id="IPR001431">
    <property type="entry name" value="Pept_M16_Zn_BS"/>
</dbReference>
<dbReference type="Pfam" id="PF00675">
    <property type="entry name" value="Peptidase_M16"/>
    <property type="match status" value="1"/>
</dbReference>
<evidence type="ECO:0000256" key="3">
    <source>
        <dbReference type="ARBA" id="ARBA00022670"/>
    </source>
</evidence>
<evidence type="ECO:0000256" key="4">
    <source>
        <dbReference type="ARBA" id="ARBA00022723"/>
    </source>
</evidence>
<evidence type="ECO:0000259" key="10">
    <source>
        <dbReference type="Pfam" id="PF05193"/>
    </source>
</evidence>
<dbReference type="Pfam" id="PF05193">
    <property type="entry name" value="Peptidase_M16_C"/>
    <property type="match status" value="1"/>
</dbReference>
<proteinExistence type="inferred from homology"/>
<reference evidence="12" key="1">
    <citation type="submission" date="2017-02" db="EMBL/GenBank/DDBJ databases">
        <authorList>
            <person name="Varghese N."/>
            <person name="Submissions S."/>
        </authorList>
    </citation>
    <scope>NUCLEOTIDE SEQUENCE [LARGE SCALE GENOMIC DNA]</scope>
    <source>
        <strain evidence="12">ATCC 27094</strain>
    </source>
</reference>
<dbReference type="EMBL" id="FUWJ01000010">
    <property type="protein sequence ID" value="SKA31821.1"/>
    <property type="molecule type" value="Genomic_DNA"/>
</dbReference>
<keyword evidence="12" id="KW-1185">Reference proteome</keyword>
<dbReference type="AlphaFoldDB" id="A0A1T4SVA2"/>
<keyword evidence="4" id="KW-0479">Metal-binding</keyword>
<gene>
    <name evidence="11" type="ORF">SAMN02745126_05122</name>
</gene>
<evidence type="ECO:0000313" key="11">
    <source>
        <dbReference type="EMBL" id="SKA31821.1"/>
    </source>
</evidence>
<evidence type="ECO:0000313" key="12">
    <source>
        <dbReference type="Proteomes" id="UP000190092"/>
    </source>
</evidence>
<evidence type="ECO:0000256" key="8">
    <source>
        <dbReference type="RuleBase" id="RU004447"/>
    </source>
</evidence>
<dbReference type="GO" id="GO:0004222">
    <property type="term" value="F:metalloendopeptidase activity"/>
    <property type="evidence" value="ECO:0007669"/>
    <property type="project" value="InterPro"/>
</dbReference>
<keyword evidence="6" id="KW-0862">Zinc</keyword>
<sequence>MLPSRRAPIVTQLLVYKVGGADETAGRTGIAHFLEHMMFKGTGSVGPGEFSRIVGRNGGRDNAYTGFDATGYHQTIAPDRLELVMRMEADRMAGLRIAEKELVPERQVVLEERRMRIDNVPSALLDEAVRARLFGDHKPYGMPIAGFVEDVKKLSVDDLLDFYRRFYTPSNAVLIVVGDTTPETVRKLAETYYGPIPGQAVLPRRRPAEGAPDLPQVVTRADPRVVQSGWARDYLAPSYRMGETRHAYALQVLARLFGSSETSRLWQALVADSKLALSASADYNALSLGLSTFGIDISPLHIDALPEIERVVTDQMKRVLDGDVTSNEIERAQNQLLAAAIYAQDSLGSGPRRYAAALTTGNGVADVEAWPHRIAAVTASDVVAAARHVWRGDSAVTSLLKPAERAP</sequence>
<protein>
    <submittedName>
        <fullName evidence="11">Zinc protease</fullName>
    </submittedName>
</protein>
<dbReference type="PANTHER" id="PTHR43690">
    <property type="entry name" value="NARDILYSIN"/>
    <property type="match status" value="1"/>
</dbReference>
<keyword evidence="3 11" id="KW-0645">Protease</keyword>
<evidence type="ECO:0000256" key="6">
    <source>
        <dbReference type="ARBA" id="ARBA00022833"/>
    </source>
</evidence>
<dbReference type="InterPro" id="IPR011249">
    <property type="entry name" value="Metalloenz_LuxS/M16"/>
</dbReference>
<name>A0A1T4SVA2_9HYPH</name>
<dbReference type="InterPro" id="IPR011765">
    <property type="entry name" value="Pept_M16_N"/>
</dbReference>
<dbReference type="PROSITE" id="PS00143">
    <property type="entry name" value="INSULINASE"/>
    <property type="match status" value="1"/>
</dbReference>
<dbReference type="RefSeq" id="WP_139374090.1">
    <property type="nucleotide sequence ID" value="NZ_FUWJ01000010.1"/>
</dbReference>
<evidence type="ECO:0000256" key="2">
    <source>
        <dbReference type="ARBA" id="ARBA00007261"/>
    </source>
</evidence>
<dbReference type="OrthoDB" id="9811314at2"/>
<dbReference type="Proteomes" id="UP000190092">
    <property type="component" value="Unassembled WGS sequence"/>
</dbReference>
<feature type="domain" description="Peptidase M16 C-terminal" evidence="10">
    <location>
        <begin position="153"/>
        <end position="336"/>
    </location>
</feature>
<dbReference type="GO" id="GO:0046872">
    <property type="term" value="F:metal ion binding"/>
    <property type="evidence" value="ECO:0007669"/>
    <property type="project" value="UniProtKB-KW"/>
</dbReference>
<evidence type="ECO:0000256" key="7">
    <source>
        <dbReference type="ARBA" id="ARBA00023049"/>
    </source>
</evidence>
<keyword evidence="7" id="KW-0482">Metalloprotease</keyword>
<evidence type="ECO:0000259" key="9">
    <source>
        <dbReference type="Pfam" id="PF00675"/>
    </source>
</evidence>
<evidence type="ECO:0000256" key="1">
    <source>
        <dbReference type="ARBA" id="ARBA00001947"/>
    </source>
</evidence>
<dbReference type="SUPFAM" id="SSF63411">
    <property type="entry name" value="LuxS/MPP-like metallohydrolase"/>
    <property type="match status" value="2"/>
</dbReference>
<comment type="similarity">
    <text evidence="2 8">Belongs to the peptidase M16 family.</text>
</comment>